<protein>
    <submittedName>
        <fullName evidence="1">Uncharacterized protein</fullName>
    </submittedName>
</protein>
<organism evidence="1 2">
    <name type="scientific">Blastopirellula marina DSM 3645</name>
    <dbReference type="NCBI Taxonomy" id="314230"/>
    <lineage>
        <taxon>Bacteria</taxon>
        <taxon>Pseudomonadati</taxon>
        <taxon>Planctomycetota</taxon>
        <taxon>Planctomycetia</taxon>
        <taxon>Pirellulales</taxon>
        <taxon>Pirellulaceae</taxon>
        <taxon>Blastopirellula</taxon>
    </lineage>
</organism>
<evidence type="ECO:0000313" key="1">
    <source>
        <dbReference type="EMBL" id="EAQ79970.1"/>
    </source>
</evidence>
<dbReference type="HOGENOM" id="CLU_3412407_0_0_0"/>
<evidence type="ECO:0000313" key="2">
    <source>
        <dbReference type="Proteomes" id="UP000004358"/>
    </source>
</evidence>
<proteinExistence type="predicted"/>
<name>A3ZTP1_9BACT</name>
<dbReference type="AlphaFoldDB" id="A3ZTP1"/>
<accession>A3ZTP1</accession>
<reference evidence="1 2" key="1">
    <citation type="submission" date="2006-02" db="EMBL/GenBank/DDBJ databases">
        <authorList>
            <person name="Amann R."/>
            <person name="Ferriera S."/>
            <person name="Johnson J."/>
            <person name="Kravitz S."/>
            <person name="Halpern A."/>
            <person name="Remington K."/>
            <person name="Beeson K."/>
            <person name="Tran B."/>
            <person name="Rogers Y.-H."/>
            <person name="Friedman R."/>
            <person name="Venter J.C."/>
        </authorList>
    </citation>
    <scope>NUCLEOTIDE SEQUENCE [LARGE SCALE GENOMIC DNA]</scope>
    <source>
        <strain evidence="1 2">DSM 3645</strain>
    </source>
</reference>
<comment type="caution">
    <text evidence="1">The sequence shown here is derived from an EMBL/GenBank/DDBJ whole genome shotgun (WGS) entry which is preliminary data.</text>
</comment>
<sequence>MAAMSQKIVAQTAIWRQVRSLLEWSRML</sequence>
<dbReference type="Proteomes" id="UP000004358">
    <property type="component" value="Unassembled WGS sequence"/>
</dbReference>
<dbReference type="EMBL" id="AANZ01000011">
    <property type="protein sequence ID" value="EAQ79970.1"/>
    <property type="molecule type" value="Genomic_DNA"/>
</dbReference>
<gene>
    <name evidence="1" type="ORF">DSM3645_05090</name>
</gene>